<dbReference type="Pfam" id="PF03498">
    <property type="entry name" value="CDtoxinA"/>
    <property type="match status" value="1"/>
</dbReference>
<dbReference type="Proteomes" id="UP000188298">
    <property type="component" value="Chromosome"/>
</dbReference>
<evidence type="ECO:0000256" key="1">
    <source>
        <dbReference type="ARBA" id="ARBA00004459"/>
    </source>
</evidence>
<evidence type="ECO:0000313" key="14">
    <source>
        <dbReference type="Proteomes" id="UP000188298"/>
    </source>
</evidence>
<gene>
    <name evidence="13" type="ORF">XJ32_02300</name>
</gene>
<dbReference type="RefSeq" id="WP_005219750.1">
    <property type="nucleotide sequence ID" value="NZ_CABKOK010000009.1"/>
</dbReference>
<keyword evidence="4 12" id="KW-0732">Signal</keyword>
<evidence type="ECO:0000256" key="10">
    <source>
        <dbReference type="ARBA" id="ARBA00023288"/>
    </source>
</evidence>
<evidence type="ECO:0000256" key="11">
    <source>
        <dbReference type="SAM" id="MobiDB-lite"/>
    </source>
</evidence>
<proteinExistence type="predicted"/>
<evidence type="ECO:0000313" key="13">
    <source>
        <dbReference type="EMBL" id="AQQ59132.1"/>
    </source>
</evidence>
<evidence type="ECO:0000256" key="12">
    <source>
        <dbReference type="SAM" id="SignalP"/>
    </source>
</evidence>
<name>A0A1Q2LGR2_9HELI</name>
<dbReference type="GO" id="GO:0009279">
    <property type="term" value="C:cell outer membrane"/>
    <property type="evidence" value="ECO:0007669"/>
    <property type="project" value="UniProtKB-SubCell"/>
</dbReference>
<dbReference type="SUPFAM" id="SSF50370">
    <property type="entry name" value="Ricin B-like lectins"/>
    <property type="match status" value="1"/>
</dbReference>
<keyword evidence="6" id="KW-0843">Virulence</keyword>
<keyword evidence="10" id="KW-0449">Lipoprotein</keyword>
<evidence type="ECO:0000256" key="4">
    <source>
        <dbReference type="ARBA" id="ARBA00022729"/>
    </source>
</evidence>
<keyword evidence="9" id="KW-0998">Cell outer membrane</keyword>
<feature type="signal peptide" evidence="12">
    <location>
        <begin position="1"/>
        <end position="21"/>
    </location>
</feature>
<dbReference type="GO" id="GO:0090729">
    <property type="term" value="F:toxin activity"/>
    <property type="evidence" value="ECO:0007669"/>
    <property type="project" value="UniProtKB-KW"/>
</dbReference>
<dbReference type="AlphaFoldDB" id="A0A1Q2LGR2"/>
<dbReference type="Gene3D" id="2.80.10.50">
    <property type="match status" value="1"/>
</dbReference>
<dbReference type="KEGG" id="hbl:XJ32_02300"/>
<dbReference type="GO" id="GO:0030246">
    <property type="term" value="F:carbohydrate binding"/>
    <property type="evidence" value="ECO:0007669"/>
    <property type="project" value="UniProtKB-KW"/>
</dbReference>
<dbReference type="InterPro" id="IPR015957">
    <property type="entry name" value="CDtoxinA"/>
</dbReference>
<keyword evidence="3" id="KW-0800">Toxin</keyword>
<feature type="region of interest" description="Disordered" evidence="11">
    <location>
        <begin position="54"/>
        <end position="74"/>
    </location>
</feature>
<dbReference type="PRINTS" id="PR01387">
    <property type="entry name" value="CDTOXINA"/>
</dbReference>
<evidence type="ECO:0000256" key="8">
    <source>
        <dbReference type="ARBA" id="ARBA00023139"/>
    </source>
</evidence>
<evidence type="ECO:0000256" key="5">
    <source>
        <dbReference type="ARBA" id="ARBA00022734"/>
    </source>
</evidence>
<accession>A0A1Q2LGR2</accession>
<evidence type="ECO:0000256" key="2">
    <source>
        <dbReference type="ARBA" id="ARBA00016112"/>
    </source>
</evidence>
<comment type="subcellular location">
    <subcellularLocation>
        <location evidence="1">Cell outer membrane</location>
        <topology evidence="1">Lipid-anchor</topology>
    </subcellularLocation>
</comment>
<evidence type="ECO:0000256" key="6">
    <source>
        <dbReference type="ARBA" id="ARBA00023026"/>
    </source>
</evidence>
<keyword evidence="7" id="KW-0472">Membrane</keyword>
<evidence type="ECO:0000256" key="9">
    <source>
        <dbReference type="ARBA" id="ARBA00023237"/>
    </source>
</evidence>
<dbReference type="InterPro" id="IPR003558">
    <property type="entry name" value="CDtoxinA/C"/>
</dbReference>
<reference evidence="13 14" key="1">
    <citation type="submission" date="2017-02" db="EMBL/GenBank/DDBJ databases">
        <title>Whole genome sequencing of Helicobacter bilis strain AAQJH.</title>
        <authorList>
            <person name="Conlan S."/>
            <person name="Thomas P.J."/>
            <person name="Mullikin J."/>
            <person name="Palmore T.N."/>
            <person name="Frank K.M."/>
            <person name="Segre J.A."/>
        </authorList>
    </citation>
    <scope>NUCLEOTIDE SEQUENCE [LARGE SCALE GENOMIC DNA]</scope>
    <source>
        <strain evidence="13 14">AAQJH</strain>
    </source>
</reference>
<organism evidence="13 14">
    <name type="scientific">Helicobacter bilis</name>
    <dbReference type="NCBI Taxonomy" id="37372"/>
    <lineage>
        <taxon>Bacteria</taxon>
        <taxon>Pseudomonadati</taxon>
        <taxon>Campylobacterota</taxon>
        <taxon>Epsilonproteobacteria</taxon>
        <taxon>Campylobacterales</taxon>
        <taxon>Helicobacteraceae</taxon>
        <taxon>Helicobacter</taxon>
    </lineage>
</organism>
<dbReference type="PROSITE" id="PS50231">
    <property type="entry name" value="RICIN_B_LECTIN"/>
    <property type="match status" value="1"/>
</dbReference>
<dbReference type="InterPro" id="IPR035992">
    <property type="entry name" value="Ricin_B-like_lectins"/>
</dbReference>
<sequence length="240" mass="26269">MSKIFTLLIISTFTLLTAAYASSDYELGIGNSPTPPANSKKQVSLVQGPNLSKKLMRPNTDRKGNHTPTKHTELPLLGINGDSRSYTSDLLSIMSPEGGVLTLWALNVGNWVWGYSLIDSKDFGGARIWRIFNKADGSAAIQNAKEGTCLSAYRNGVIHTYCNMEDPAQLWTFNLFDNQAVQIQNVATKQCLQTPSNQATRFFSIFLTSCVKGGKLNSDQQWFIIAPPLNAGVVFSVDGK</sequence>
<feature type="chain" id="PRO_5010246487" description="Cytolethal distending toxin subunit A" evidence="12">
    <location>
        <begin position="22"/>
        <end position="240"/>
    </location>
</feature>
<keyword evidence="5" id="KW-0430">Lectin</keyword>
<dbReference type="CDD" id="cd23414">
    <property type="entry name" value="beta-trefoil_Ricin_CdtA"/>
    <property type="match status" value="1"/>
</dbReference>
<dbReference type="EMBL" id="CP019645">
    <property type="protein sequence ID" value="AQQ59132.1"/>
    <property type="molecule type" value="Genomic_DNA"/>
</dbReference>
<evidence type="ECO:0000256" key="3">
    <source>
        <dbReference type="ARBA" id="ARBA00022656"/>
    </source>
</evidence>
<keyword evidence="8" id="KW-0564">Palmitate</keyword>
<protein>
    <recommendedName>
        <fullName evidence="2">Cytolethal distending toxin subunit A</fullName>
    </recommendedName>
</protein>
<evidence type="ECO:0000256" key="7">
    <source>
        <dbReference type="ARBA" id="ARBA00023136"/>
    </source>
</evidence>